<gene>
    <name evidence="2" type="ORF">LRS13_17005</name>
</gene>
<dbReference type="SUPFAM" id="SSF56059">
    <property type="entry name" value="Glutathione synthetase ATP-binding domain-like"/>
    <property type="match status" value="1"/>
</dbReference>
<feature type="domain" description="Circularly permuted ATPgrasp" evidence="1">
    <location>
        <begin position="38"/>
        <end position="173"/>
    </location>
</feature>
<evidence type="ECO:0000313" key="3">
    <source>
        <dbReference type="Proteomes" id="UP001058860"/>
    </source>
</evidence>
<dbReference type="RefSeq" id="WP_353862920.1">
    <property type="nucleotide sequence ID" value="NZ_CP088295.1"/>
</dbReference>
<proteinExistence type="predicted"/>
<organism evidence="2 3">
    <name type="scientific">Svornostia abyssi</name>
    <dbReference type="NCBI Taxonomy" id="2898438"/>
    <lineage>
        <taxon>Bacteria</taxon>
        <taxon>Bacillati</taxon>
        <taxon>Actinomycetota</taxon>
        <taxon>Thermoleophilia</taxon>
        <taxon>Solirubrobacterales</taxon>
        <taxon>Baekduiaceae</taxon>
        <taxon>Svornostia</taxon>
    </lineage>
</organism>
<dbReference type="InterPro" id="IPR007302">
    <property type="entry name" value="CP_ATPgrasp"/>
</dbReference>
<dbReference type="Proteomes" id="UP001058860">
    <property type="component" value="Chromosome"/>
</dbReference>
<reference evidence="3" key="1">
    <citation type="submission" date="2021-11" db="EMBL/GenBank/DDBJ databases">
        <title>Cultivation dependent microbiological survey of springs from the worlds oldest radium mine currently devoted to the extraction of radon-saturated water.</title>
        <authorList>
            <person name="Kapinusova G."/>
            <person name="Smrhova T."/>
            <person name="Strejcek M."/>
            <person name="Suman J."/>
            <person name="Jani K."/>
            <person name="Pajer P."/>
            <person name="Uhlik O."/>
        </authorList>
    </citation>
    <scope>NUCLEOTIDE SEQUENCE [LARGE SCALE GENOMIC DNA]</scope>
    <source>
        <strain evidence="3">J379</strain>
    </source>
</reference>
<name>A0ABY5PCT5_9ACTN</name>
<evidence type="ECO:0000313" key="2">
    <source>
        <dbReference type="EMBL" id="UUY02391.1"/>
    </source>
</evidence>
<evidence type="ECO:0000259" key="1">
    <source>
        <dbReference type="Pfam" id="PF04174"/>
    </source>
</evidence>
<protein>
    <recommendedName>
        <fullName evidence="1">Circularly permuted ATPgrasp domain-containing protein</fullName>
    </recommendedName>
</protein>
<dbReference type="Gene3D" id="3.30.1490.270">
    <property type="match status" value="1"/>
</dbReference>
<accession>A0ABY5PCT5</accession>
<dbReference type="EMBL" id="CP088295">
    <property type="protein sequence ID" value="UUY02391.1"/>
    <property type="molecule type" value="Genomic_DNA"/>
</dbReference>
<sequence>MEFELIRDDLVAAGLDVTICDPRQLRFEGGRLHGPNGPIDLVYRRLVIMDCLSRPDDVTALVDAARAGAVCLVNPFASDLMGHKSIFDLLTDEDRDFGLTATERNAVRNHVPWTRVLVAEADPHDHRTVGRDEVVEHRTSLVLKPVHDYGGHGVTLGWETDPREWEELVSRAVADGHLVQRRIQAHREPWPWDAPEFPLRELYVDNDPYMFRGRMGGILARLSGSGITNVTAGGSLAPTFLVRPR</sequence>
<keyword evidence="3" id="KW-1185">Reference proteome</keyword>
<dbReference type="Pfam" id="PF04174">
    <property type="entry name" value="CP_ATPgrasp_1"/>
    <property type="match status" value="1"/>
</dbReference>